<comment type="pathway">
    <text evidence="5">Nucleotide-sugar biosynthesis; CMP-3-deoxy-D-manno-octulosonate biosynthesis; CMP-3-deoxy-D-manno-octulosonate from 3-deoxy-D-manno-octulosonate and CTP: step 1/1.</text>
</comment>
<keyword evidence="4 5" id="KW-0448">Lipopolysaccharide biosynthesis</keyword>
<evidence type="ECO:0000256" key="2">
    <source>
        <dbReference type="ARBA" id="ARBA00022679"/>
    </source>
</evidence>
<comment type="function">
    <text evidence="5">Activates KDO (a required 8-carbon sugar) for incorporation into bacterial lipopolysaccharide in Gram-negative bacteria.</text>
</comment>
<dbReference type="UniPathway" id="UPA00358">
    <property type="reaction ID" value="UER00476"/>
</dbReference>
<dbReference type="NCBIfam" id="NF003950">
    <property type="entry name" value="PRK05450.1-3"/>
    <property type="match status" value="1"/>
</dbReference>
<gene>
    <name evidence="7" type="primary">kpsU</name>
    <name evidence="5" type="synonym">kdsB</name>
    <name evidence="6" type="ORF">HQ38_05515</name>
    <name evidence="7" type="ORF">NCTC12858_01249</name>
</gene>
<evidence type="ECO:0000313" key="7">
    <source>
        <dbReference type="EMBL" id="SQH73394.1"/>
    </source>
</evidence>
<dbReference type="PANTHER" id="PTHR42866:SF2">
    <property type="entry name" value="3-DEOXY-MANNO-OCTULOSONATE CYTIDYLYLTRANSFERASE, MITOCHONDRIAL"/>
    <property type="match status" value="1"/>
</dbReference>
<dbReference type="Gene3D" id="3.90.550.10">
    <property type="entry name" value="Spore Coat Polysaccharide Biosynthesis Protein SpsA, Chain A"/>
    <property type="match status" value="1"/>
</dbReference>
<keyword evidence="5" id="KW-0963">Cytoplasm</keyword>
<evidence type="ECO:0000256" key="5">
    <source>
        <dbReference type="HAMAP-Rule" id="MF_00057"/>
    </source>
</evidence>
<proteinExistence type="inferred from homology"/>
<dbReference type="InterPro" id="IPR029044">
    <property type="entry name" value="Nucleotide-diphossugar_trans"/>
</dbReference>
<comment type="similarity">
    <text evidence="5">Belongs to the KdsB family.</text>
</comment>
<evidence type="ECO:0000313" key="6">
    <source>
        <dbReference type="EMBL" id="KGN94641.1"/>
    </source>
</evidence>
<dbReference type="Pfam" id="PF02348">
    <property type="entry name" value="CTP_transf_3"/>
    <property type="match status" value="1"/>
</dbReference>
<dbReference type="InterPro" id="IPR003329">
    <property type="entry name" value="Cytidylyl_trans"/>
</dbReference>
<dbReference type="RefSeq" id="WP_023937494.1">
    <property type="nucleotide sequence ID" value="NZ_FUXH01000001.1"/>
</dbReference>
<dbReference type="EMBL" id="LS483447">
    <property type="protein sequence ID" value="SQH73394.1"/>
    <property type="molecule type" value="Genomic_DNA"/>
</dbReference>
<dbReference type="PANTHER" id="PTHR42866">
    <property type="entry name" value="3-DEOXY-MANNO-OCTULOSONATE CYTIDYLYLTRANSFERASE"/>
    <property type="match status" value="1"/>
</dbReference>
<organism evidence="7 9">
    <name type="scientific">Porphyromonas crevioricanis</name>
    <dbReference type="NCBI Taxonomy" id="393921"/>
    <lineage>
        <taxon>Bacteria</taxon>
        <taxon>Pseudomonadati</taxon>
        <taxon>Bacteroidota</taxon>
        <taxon>Bacteroidia</taxon>
        <taxon>Bacteroidales</taxon>
        <taxon>Porphyromonadaceae</taxon>
        <taxon>Porphyromonas</taxon>
    </lineage>
</organism>
<accession>A0A0A2FJ76</accession>
<evidence type="ECO:0000256" key="3">
    <source>
        <dbReference type="ARBA" id="ARBA00022695"/>
    </source>
</evidence>
<reference evidence="6 8" key="1">
    <citation type="submission" date="2014-08" db="EMBL/GenBank/DDBJ databases">
        <title>Porphyromonas crevioricanis strain:COT-253_OH1447 Genome sequencing.</title>
        <authorList>
            <person name="Wallis C."/>
            <person name="Deusch O."/>
            <person name="O'Flynn C."/>
            <person name="Davis I."/>
            <person name="Jospin G."/>
            <person name="Darling A.E."/>
            <person name="Coil D.A."/>
            <person name="Alexiev A."/>
            <person name="Horsfall A."/>
            <person name="Kirkwood N."/>
            <person name="Harris S."/>
            <person name="Eisen J.A."/>
        </authorList>
    </citation>
    <scope>NUCLEOTIDE SEQUENCE [LARGE SCALE GENOMIC DNA]</scope>
    <source>
        <strain evidence="8">COT-253 OH1447</strain>
        <strain evidence="6">COT-253_OH1447</strain>
    </source>
</reference>
<dbReference type="GO" id="GO:0033468">
    <property type="term" value="P:CMP-keto-3-deoxy-D-manno-octulosonic acid biosynthetic process"/>
    <property type="evidence" value="ECO:0007669"/>
    <property type="project" value="UniProtKB-UniRule"/>
</dbReference>
<dbReference type="EC" id="2.7.7.38" evidence="5"/>
<dbReference type="GO" id="GO:0008690">
    <property type="term" value="F:3-deoxy-manno-octulosonate cytidylyltransferase activity"/>
    <property type="evidence" value="ECO:0007669"/>
    <property type="project" value="UniProtKB-UniRule"/>
</dbReference>
<dbReference type="EMBL" id="JQJC01000015">
    <property type="protein sequence ID" value="KGN94641.1"/>
    <property type="molecule type" value="Genomic_DNA"/>
</dbReference>
<dbReference type="GO" id="GO:0016020">
    <property type="term" value="C:membrane"/>
    <property type="evidence" value="ECO:0007669"/>
    <property type="project" value="UniProtKB-SubCell"/>
</dbReference>
<evidence type="ECO:0000256" key="1">
    <source>
        <dbReference type="ARBA" id="ARBA00004370"/>
    </source>
</evidence>
<sequence>MDKVIAIIPARYASTRLPGKPLIDMLGKPMIQRVVEQASKAVERVIVATDDERIISAVESFGGTAILTSESCKSGTDRCREALDKLGEEADIVINLQGDEPFIDPKLIRRLASSFEDNKVDIATTAIPFPADCGFANLSNPNSPKLIVNSFGNAIYFSRSVIPYLRNVDPTQWSSSHVFFKHIGLYAFRANILRELTDLPVSPLEQAESLEQLRWLEAGYCIRVLQAEEETIGIDTAEDLSLAIEKLKAEQ</sequence>
<dbReference type="GO" id="GO:0005829">
    <property type="term" value="C:cytosol"/>
    <property type="evidence" value="ECO:0007669"/>
    <property type="project" value="TreeGrafter"/>
</dbReference>
<keyword evidence="9" id="KW-1185">Reference proteome</keyword>
<evidence type="ECO:0000256" key="4">
    <source>
        <dbReference type="ARBA" id="ARBA00022985"/>
    </source>
</evidence>
<dbReference type="AlphaFoldDB" id="A0A0A2FJ76"/>
<evidence type="ECO:0000313" key="9">
    <source>
        <dbReference type="Proteomes" id="UP000249300"/>
    </source>
</evidence>
<dbReference type="NCBIfam" id="NF009905">
    <property type="entry name" value="PRK13368.1"/>
    <property type="match status" value="1"/>
</dbReference>
<keyword evidence="2 5" id="KW-0808">Transferase</keyword>
<dbReference type="InterPro" id="IPR004528">
    <property type="entry name" value="KdsB"/>
</dbReference>
<dbReference type="KEGG" id="pcre:NCTC12858_01249"/>
<dbReference type="eggNOG" id="COG1212">
    <property type="taxonomic scope" value="Bacteria"/>
</dbReference>
<evidence type="ECO:0000313" key="8">
    <source>
        <dbReference type="Proteomes" id="UP000030136"/>
    </source>
</evidence>
<dbReference type="SUPFAM" id="SSF53448">
    <property type="entry name" value="Nucleotide-diphospho-sugar transferases"/>
    <property type="match status" value="1"/>
</dbReference>
<dbReference type="FunFam" id="3.90.550.10:FF:000011">
    <property type="entry name" value="3-deoxy-manno-octulosonate cytidylyltransferase"/>
    <property type="match status" value="1"/>
</dbReference>
<dbReference type="NCBIfam" id="NF003952">
    <property type="entry name" value="PRK05450.1-5"/>
    <property type="match status" value="1"/>
</dbReference>
<dbReference type="GO" id="GO:0009103">
    <property type="term" value="P:lipopolysaccharide biosynthetic process"/>
    <property type="evidence" value="ECO:0007669"/>
    <property type="project" value="UniProtKB-UniRule"/>
</dbReference>
<dbReference type="CDD" id="cd02517">
    <property type="entry name" value="CMP-KDO-Synthetase"/>
    <property type="match status" value="1"/>
</dbReference>
<protein>
    <recommendedName>
        <fullName evidence="5">3-deoxy-manno-octulosonate cytidylyltransferase</fullName>
        <ecNumber evidence="5">2.7.7.38</ecNumber>
    </recommendedName>
    <alternativeName>
        <fullName evidence="5">CMP-2-keto-3-deoxyoctulosonic acid synthase</fullName>
        <shortName evidence="5">CKS</shortName>
        <shortName evidence="5">CMP-KDO synthase</shortName>
    </alternativeName>
</protein>
<comment type="subcellular location">
    <subcellularLocation>
        <location evidence="5">Cytoplasm</location>
    </subcellularLocation>
    <subcellularLocation>
        <location evidence="1">Membrane</location>
    </subcellularLocation>
</comment>
<dbReference type="Proteomes" id="UP000249300">
    <property type="component" value="Chromosome 1"/>
</dbReference>
<keyword evidence="3 5" id="KW-0548">Nucleotidyltransferase</keyword>
<dbReference type="OrthoDB" id="9815559at2"/>
<reference evidence="7 9" key="2">
    <citation type="submission" date="2018-06" db="EMBL/GenBank/DDBJ databases">
        <authorList>
            <consortium name="Pathogen Informatics"/>
            <person name="Doyle S."/>
        </authorList>
    </citation>
    <scope>NUCLEOTIDE SEQUENCE [LARGE SCALE GENOMIC DNA]</scope>
    <source>
        <strain evidence="7 9">NCTC12858</strain>
    </source>
</reference>
<dbReference type="STRING" id="393921.HQ45_02785"/>
<dbReference type="HAMAP" id="MF_00057">
    <property type="entry name" value="KdsB"/>
    <property type="match status" value="1"/>
</dbReference>
<comment type="catalytic activity">
    <reaction evidence="5">
        <text>3-deoxy-alpha-D-manno-oct-2-ulosonate + CTP = CMP-3-deoxy-beta-D-manno-octulosonate + diphosphate</text>
        <dbReference type="Rhea" id="RHEA:23448"/>
        <dbReference type="ChEBI" id="CHEBI:33019"/>
        <dbReference type="ChEBI" id="CHEBI:37563"/>
        <dbReference type="ChEBI" id="CHEBI:85986"/>
        <dbReference type="ChEBI" id="CHEBI:85987"/>
        <dbReference type="EC" id="2.7.7.38"/>
    </reaction>
</comment>
<dbReference type="NCBIfam" id="TIGR00466">
    <property type="entry name" value="kdsB"/>
    <property type="match status" value="1"/>
</dbReference>
<name>A0A0A2FJ76_9PORP</name>
<dbReference type="Proteomes" id="UP000030136">
    <property type="component" value="Unassembled WGS sequence"/>
</dbReference>